<dbReference type="KEGG" id="crb:17876755"/>
<keyword evidence="1" id="KW-0479">Metal-binding</keyword>
<dbReference type="EMBL" id="KB870812">
    <property type="protein sequence ID" value="EOA14490.1"/>
    <property type="molecule type" value="Genomic_DNA"/>
</dbReference>
<dbReference type="Proteomes" id="UP000029121">
    <property type="component" value="Unassembled WGS sequence"/>
</dbReference>
<accession>R0GQ81</accession>
<dbReference type="PANTHER" id="PTHR46400:SF17">
    <property type="entry name" value="E3 UBIQUITIN LIGASE BIG BROTHER-LIKE PROTEIN"/>
    <property type="match status" value="1"/>
</dbReference>
<dbReference type="eggNOG" id="KOG0800">
    <property type="taxonomic scope" value="Eukaryota"/>
</dbReference>
<evidence type="ECO:0000256" key="1">
    <source>
        <dbReference type="PROSITE-ProRule" id="PRU00175"/>
    </source>
</evidence>
<protein>
    <recommendedName>
        <fullName evidence="2">RING-type domain-containing protein</fullName>
    </recommendedName>
</protein>
<dbReference type="InterPro" id="IPR033276">
    <property type="entry name" value="BB"/>
</dbReference>
<dbReference type="InterPro" id="IPR013083">
    <property type="entry name" value="Znf_RING/FYVE/PHD"/>
</dbReference>
<dbReference type="PANTHER" id="PTHR46400">
    <property type="entry name" value="RING/U-BOX SUPERFAMILY PROTEIN"/>
    <property type="match status" value="1"/>
</dbReference>
<dbReference type="Gene3D" id="3.30.40.10">
    <property type="entry name" value="Zinc/RING finger domain, C3HC4 (zinc finger)"/>
    <property type="match status" value="1"/>
</dbReference>
<dbReference type="GO" id="GO:0046621">
    <property type="term" value="P:negative regulation of organ growth"/>
    <property type="evidence" value="ECO:0007669"/>
    <property type="project" value="InterPro"/>
</dbReference>
<dbReference type="GO" id="GO:0031624">
    <property type="term" value="F:ubiquitin conjugating enzyme binding"/>
    <property type="evidence" value="ECO:0007669"/>
    <property type="project" value="TreeGrafter"/>
</dbReference>
<reference evidence="4" key="1">
    <citation type="journal article" date="2013" name="Nat. Genet.">
        <title>The Capsella rubella genome and the genomic consequences of rapid mating system evolution.</title>
        <authorList>
            <person name="Slotte T."/>
            <person name="Hazzouri K.M."/>
            <person name="Agren J.A."/>
            <person name="Koenig D."/>
            <person name="Maumus F."/>
            <person name="Guo Y.L."/>
            <person name="Steige K."/>
            <person name="Platts A.E."/>
            <person name="Escobar J.S."/>
            <person name="Newman L.K."/>
            <person name="Wang W."/>
            <person name="Mandakova T."/>
            <person name="Vello E."/>
            <person name="Smith L.M."/>
            <person name="Henz S.R."/>
            <person name="Steffen J."/>
            <person name="Takuno S."/>
            <person name="Brandvain Y."/>
            <person name="Coop G."/>
            <person name="Andolfatto P."/>
            <person name="Hu T.T."/>
            <person name="Blanchette M."/>
            <person name="Clark R.M."/>
            <person name="Quesneville H."/>
            <person name="Nordborg M."/>
            <person name="Gaut B.S."/>
            <person name="Lysak M.A."/>
            <person name="Jenkins J."/>
            <person name="Grimwood J."/>
            <person name="Chapman J."/>
            <person name="Prochnik S."/>
            <person name="Shu S."/>
            <person name="Rokhsar D."/>
            <person name="Schmutz J."/>
            <person name="Weigel D."/>
            <person name="Wright S.I."/>
        </authorList>
    </citation>
    <scope>NUCLEOTIDE SEQUENCE [LARGE SCALE GENOMIC DNA]</scope>
    <source>
        <strain evidence="4">cv. Monte Gargano</strain>
    </source>
</reference>
<feature type="domain" description="RING-type" evidence="2">
    <location>
        <begin position="98"/>
        <end position="138"/>
    </location>
</feature>
<dbReference type="PROSITE" id="PS50089">
    <property type="entry name" value="ZF_RING_2"/>
    <property type="match status" value="1"/>
</dbReference>
<keyword evidence="1" id="KW-0862">Zinc</keyword>
<evidence type="ECO:0000313" key="3">
    <source>
        <dbReference type="EMBL" id="EOA14490.1"/>
    </source>
</evidence>
<dbReference type="GO" id="GO:0016567">
    <property type="term" value="P:protein ubiquitination"/>
    <property type="evidence" value="ECO:0007669"/>
    <property type="project" value="InterPro"/>
</dbReference>
<keyword evidence="1" id="KW-0863">Zinc-finger</keyword>
<dbReference type="InterPro" id="IPR001841">
    <property type="entry name" value="Znf_RING"/>
</dbReference>
<proteinExistence type="predicted"/>
<dbReference type="OrthoDB" id="8062037at2759"/>
<keyword evidence="4" id="KW-1185">Reference proteome</keyword>
<dbReference type="Pfam" id="PF13639">
    <property type="entry name" value="zf-RING_2"/>
    <property type="match status" value="1"/>
</dbReference>
<dbReference type="SUPFAM" id="SSF57850">
    <property type="entry name" value="RING/U-box"/>
    <property type="match status" value="1"/>
</dbReference>
<dbReference type="AlphaFoldDB" id="R0GQ81"/>
<sequence length="141" mass="16575">TSARFYGYGNYGYGHSSPDPSTLRRSSSDISVHSTHNFDIDTIAYEGSNELGESVVDRSNGLPQWKISKLQTHRYGKKPTFRWWWQKKNKFVADDTQCSICLLDYEKGDKMITLPCKHIYHKDCILRWFKENRVRIECFIQ</sequence>
<dbReference type="GO" id="GO:0008270">
    <property type="term" value="F:zinc ion binding"/>
    <property type="evidence" value="ECO:0007669"/>
    <property type="project" value="UniProtKB-KW"/>
</dbReference>
<feature type="non-terminal residue" evidence="3">
    <location>
        <position position="1"/>
    </location>
</feature>
<organism evidence="3 4">
    <name type="scientific">Capsella rubella</name>
    <dbReference type="NCBI Taxonomy" id="81985"/>
    <lineage>
        <taxon>Eukaryota</taxon>
        <taxon>Viridiplantae</taxon>
        <taxon>Streptophyta</taxon>
        <taxon>Embryophyta</taxon>
        <taxon>Tracheophyta</taxon>
        <taxon>Spermatophyta</taxon>
        <taxon>Magnoliopsida</taxon>
        <taxon>eudicotyledons</taxon>
        <taxon>Gunneridae</taxon>
        <taxon>Pentapetalae</taxon>
        <taxon>rosids</taxon>
        <taxon>malvids</taxon>
        <taxon>Brassicales</taxon>
        <taxon>Brassicaceae</taxon>
        <taxon>Camelineae</taxon>
        <taxon>Capsella</taxon>
    </lineage>
</organism>
<evidence type="ECO:0000313" key="4">
    <source>
        <dbReference type="Proteomes" id="UP000029121"/>
    </source>
</evidence>
<evidence type="ECO:0000259" key="2">
    <source>
        <dbReference type="PROSITE" id="PS50089"/>
    </source>
</evidence>
<dbReference type="GO" id="GO:0048437">
    <property type="term" value="P:floral organ development"/>
    <property type="evidence" value="ECO:0007669"/>
    <property type="project" value="TreeGrafter"/>
</dbReference>
<gene>
    <name evidence="3" type="ORF">CARUB_v10027705mg</name>
</gene>
<dbReference type="GO" id="GO:0004842">
    <property type="term" value="F:ubiquitin-protein transferase activity"/>
    <property type="evidence" value="ECO:0007669"/>
    <property type="project" value="InterPro"/>
</dbReference>
<dbReference type="SMART" id="SM00184">
    <property type="entry name" value="RING"/>
    <property type="match status" value="1"/>
</dbReference>
<name>R0GQ81_9BRAS</name>